<reference evidence="2 3" key="1">
    <citation type="submission" date="2021-01" db="EMBL/GenBank/DDBJ databases">
        <title>Whole genome shotgun sequence of Catellatospora bangladeshensis NBRC 107357.</title>
        <authorList>
            <person name="Komaki H."/>
            <person name="Tamura T."/>
        </authorList>
    </citation>
    <scope>NUCLEOTIDE SEQUENCE [LARGE SCALE GENOMIC DNA]</scope>
    <source>
        <strain evidence="2 3">NBRC 107357</strain>
    </source>
</reference>
<keyword evidence="3" id="KW-1185">Reference proteome</keyword>
<keyword evidence="2" id="KW-0436">Ligase</keyword>
<dbReference type="PANTHER" id="PTHR42705:SF2">
    <property type="entry name" value="BIFUNCTIONAL NON-HOMOLOGOUS END JOINING PROTEIN LIGD"/>
    <property type="match status" value="1"/>
</dbReference>
<evidence type="ECO:0000259" key="1">
    <source>
        <dbReference type="Pfam" id="PF21686"/>
    </source>
</evidence>
<sequence>MKVRVDARELTLSNLDKPLYPDGTTKAEVIDYYHRIASVILPHLHDRALTRVRFPDGADRPGFFEKNEPAKKPAWIPTSPDGLIICNETAALVWLANLAALELHTHQWLVGAPGPDRVVFDLDPGPPAGLDECRAVALALRDRLAVDGRPAFPKTSGRKGMQVSSTFSGTFEEVSEYARGIAAEFAAAAKDLITDQMAKELRPGKVFIDWSQNNQAKTTVCVYSLRAGLVPTVSTPLTWDEVAQGDFTAVSFGPAEVLDRVAHLGDLHAGLLS</sequence>
<dbReference type="GO" id="GO:0016874">
    <property type="term" value="F:ligase activity"/>
    <property type="evidence" value="ECO:0007669"/>
    <property type="project" value="UniProtKB-KW"/>
</dbReference>
<dbReference type="AlphaFoldDB" id="A0A8J3NJY3"/>
<organism evidence="2 3">
    <name type="scientific">Catellatospora bangladeshensis</name>
    <dbReference type="NCBI Taxonomy" id="310355"/>
    <lineage>
        <taxon>Bacteria</taxon>
        <taxon>Bacillati</taxon>
        <taxon>Actinomycetota</taxon>
        <taxon>Actinomycetes</taxon>
        <taxon>Micromonosporales</taxon>
        <taxon>Micromonosporaceae</taxon>
        <taxon>Catellatospora</taxon>
    </lineage>
</organism>
<feature type="domain" description="DNA ligase D polymerase" evidence="1">
    <location>
        <begin position="25"/>
        <end position="268"/>
    </location>
</feature>
<gene>
    <name evidence="2" type="primary">lig_2</name>
    <name evidence="2" type="ORF">Cba03nite_38320</name>
</gene>
<dbReference type="NCBIfam" id="TIGR02778">
    <property type="entry name" value="ligD_pol"/>
    <property type="match status" value="1"/>
</dbReference>
<dbReference type="PANTHER" id="PTHR42705">
    <property type="entry name" value="BIFUNCTIONAL NON-HOMOLOGOUS END JOINING PROTEIN LIGD"/>
    <property type="match status" value="1"/>
</dbReference>
<evidence type="ECO:0000313" key="2">
    <source>
        <dbReference type="EMBL" id="GIF82483.1"/>
    </source>
</evidence>
<dbReference type="Gene3D" id="3.90.920.10">
    <property type="entry name" value="DNA primase, PRIM domain"/>
    <property type="match status" value="1"/>
</dbReference>
<protein>
    <submittedName>
        <fullName evidence="2">ATP-dependent DNA ligase</fullName>
    </submittedName>
</protein>
<dbReference type="InterPro" id="IPR052171">
    <property type="entry name" value="NHEJ_LigD"/>
</dbReference>
<dbReference type="Pfam" id="PF21686">
    <property type="entry name" value="LigD_Prim-Pol"/>
    <property type="match status" value="1"/>
</dbReference>
<evidence type="ECO:0000313" key="3">
    <source>
        <dbReference type="Proteomes" id="UP000601223"/>
    </source>
</evidence>
<dbReference type="Proteomes" id="UP000601223">
    <property type="component" value="Unassembled WGS sequence"/>
</dbReference>
<accession>A0A8J3NJY3</accession>
<name>A0A8J3NJY3_9ACTN</name>
<dbReference type="InterPro" id="IPR014145">
    <property type="entry name" value="LigD_pol_dom"/>
</dbReference>
<comment type="caution">
    <text evidence="2">The sequence shown here is derived from an EMBL/GenBank/DDBJ whole genome shotgun (WGS) entry which is preliminary data.</text>
</comment>
<proteinExistence type="predicted"/>
<dbReference type="EMBL" id="BONF01000020">
    <property type="protein sequence ID" value="GIF82483.1"/>
    <property type="molecule type" value="Genomic_DNA"/>
</dbReference>